<dbReference type="Proteomes" id="UP001310594">
    <property type="component" value="Unassembled WGS sequence"/>
</dbReference>
<dbReference type="AlphaFoldDB" id="A0AAN7WLL6"/>
<protein>
    <recommendedName>
        <fullName evidence="11">Cytochrome P450</fullName>
    </recommendedName>
</protein>
<evidence type="ECO:0000256" key="3">
    <source>
        <dbReference type="ARBA" id="ARBA00022723"/>
    </source>
</evidence>
<feature type="binding site" description="axial binding residue" evidence="7">
    <location>
        <position position="447"/>
    </location>
    <ligand>
        <name>heme</name>
        <dbReference type="ChEBI" id="CHEBI:30413"/>
    </ligand>
    <ligandPart>
        <name>Fe</name>
        <dbReference type="ChEBI" id="CHEBI:18248"/>
    </ligandPart>
</feature>
<dbReference type="SUPFAM" id="SSF48264">
    <property type="entry name" value="Cytochrome P450"/>
    <property type="match status" value="1"/>
</dbReference>
<name>A0AAN7WLL6_9PEZI</name>
<evidence type="ECO:0000256" key="6">
    <source>
        <dbReference type="ARBA" id="ARBA00023033"/>
    </source>
</evidence>
<dbReference type="GO" id="GO:0016705">
    <property type="term" value="F:oxidoreductase activity, acting on paired donors, with incorporation or reduction of molecular oxygen"/>
    <property type="evidence" value="ECO:0007669"/>
    <property type="project" value="InterPro"/>
</dbReference>
<dbReference type="InterPro" id="IPR002401">
    <property type="entry name" value="Cyt_P450_E_grp-I"/>
</dbReference>
<gene>
    <name evidence="9" type="ORF">LTR97_004513</name>
</gene>
<sequence length="451" mass="50850">MSPIAVRSLAALIAPAQIDRMPSLIAFVLIPAVSFLTYNLLHVLYNITLHPLAKFPGPKLAAATRLYESYYELYLGGQYGDQILALHSRYGPIVRISPSEVHILDPTFFDELFNFNPELDKQIQVNDNLQQTPGFELSCTVNGERPSIHTSHVPMCTRVEELKGQDTPFSMSTMYRCLTTDIISEYCFSQPFDLLDDPQGNEKHMDAFLGVFKILFLTRQIPCGSWVMSRLELLPNWMVPTDQGMAWVQDWQGGISRRLRDIKQGKPQETHSSHPHPTVFEQYIQNGNVPAAEKTDDLLLADAVMFVAAGLETTGFALSTATFHVLNDPSICQTLKAEIAGVWPSDGSLPSLTSLEKLPYLTACLKEALRMSIGMMTRMHRVNYKRPIQYKQWSMPPGTLVAMGQRYILYDPAIFPEPKAYRPERWLAGDRSLDKWFVVFARGARGCIGQQ</sequence>
<dbReference type="Pfam" id="PF00067">
    <property type="entry name" value="p450"/>
    <property type="match status" value="1"/>
</dbReference>
<keyword evidence="8" id="KW-1133">Transmembrane helix</keyword>
<dbReference type="Gene3D" id="1.10.630.10">
    <property type="entry name" value="Cytochrome P450"/>
    <property type="match status" value="1"/>
</dbReference>
<organism evidence="9 10">
    <name type="scientific">Elasticomyces elasticus</name>
    <dbReference type="NCBI Taxonomy" id="574655"/>
    <lineage>
        <taxon>Eukaryota</taxon>
        <taxon>Fungi</taxon>
        <taxon>Dikarya</taxon>
        <taxon>Ascomycota</taxon>
        <taxon>Pezizomycotina</taxon>
        <taxon>Dothideomycetes</taxon>
        <taxon>Dothideomycetidae</taxon>
        <taxon>Mycosphaerellales</taxon>
        <taxon>Teratosphaeriaceae</taxon>
        <taxon>Elasticomyces</taxon>
    </lineage>
</organism>
<proteinExistence type="inferred from homology"/>
<dbReference type="PANTHER" id="PTHR24305">
    <property type="entry name" value="CYTOCHROME P450"/>
    <property type="match status" value="1"/>
</dbReference>
<dbReference type="PRINTS" id="PR00463">
    <property type="entry name" value="EP450I"/>
</dbReference>
<evidence type="ECO:0000256" key="8">
    <source>
        <dbReference type="SAM" id="Phobius"/>
    </source>
</evidence>
<comment type="caution">
    <text evidence="9">The sequence shown here is derived from an EMBL/GenBank/DDBJ whole genome shotgun (WGS) entry which is preliminary data.</text>
</comment>
<keyword evidence="8" id="KW-0812">Transmembrane</keyword>
<keyword evidence="8" id="KW-0472">Membrane</keyword>
<dbReference type="EMBL" id="JAVRQU010000006">
    <property type="protein sequence ID" value="KAK5701695.1"/>
    <property type="molecule type" value="Genomic_DNA"/>
</dbReference>
<keyword evidence="3 7" id="KW-0479">Metal-binding</keyword>
<evidence type="ECO:0000256" key="1">
    <source>
        <dbReference type="ARBA" id="ARBA00001971"/>
    </source>
</evidence>
<dbReference type="InterPro" id="IPR050121">
    <property type="entry name" value="Cytochrome_P450_monoxygenase"/>
</dbReference>
<accession>A0AAN7WLL6</accession>
<keyword evidence="5 7" id="KW-0408">Iron</keyword>
<dbReference type="GO" id="GO:0005506">
    <property type="term" value="F:iron ion binding"/>
    <property type="evidence" value="ECO:0007669"/>
    <property type="project" value="InterPro"/>
</dbReference>
<dbReference type="InterPro" id="IPR036396">
    <property type="entry name" value="Cyt_P450_sf"/>
</dbReference>
<comment type="similarity">
    <text evidence="2">Belongs to the cytochrome P450 family.</text>
</comment>
<keyword evidence="4" id="KW-0560">Oxidoreductase</keyword>
<dbReference type="GO" id="GO:0004497">
    <property type="term" value="F:monooxygenase activity"/>
    <property type="evidence" value="ECO:0007669"/>
    <property type="project" value="UniProtKB-KW"/>
</dbReference>
<reference evidence="9" key="1">
    <citation type="submission" date="2023-08" db="EMBL/GenBank/DDBJ databases">
        <title>Black Yeasts Isolated from many extreme environments.</title>
        <authorList>
            <person name="Coleine C."/>
            <person name="Stajich J.E."/>
            <person name="Selbmann L."/>
        </authorList>
    </citation>
    <scope>NUCLEOTIDE SEQUENCE</scope>
    <source>
        <strain evidence="9">CCFEE 5810</strain>
    </source>
</reference>
<keyword evidence="6" id="KW-0503">Monooxygenase</keyword>
<evidence type="ECO:0000256" key="7">
    <source>
        <dbReference type="PIRSR" id="PIRSR602401-1"/>
    </source>
</evidence>
<feature type="transmembrane region" description="Helical" evidence="8">
    <location>
        <begin position="21"/>
        <end position="41"/>
    </location>
</feature>
<dbReference type="PANTHER" id="PTHR24305:SF157">
    <property type="entry name" value="N-ACETYLTRYPTOPHAN 6-HYDROXYLASE IVOC-RELATED"/>
    <property type="match status" value="1"/>
</dbReference>
<evidence type="ECO:0000313" key="9">
    <source>
        <dbReference type="EMBL" id="KAK5701695.1"/>
    </source>
</evidence>
<dbReference type="CDD" id="cd11062">
    <property type="entry name" value="CYP58-like"/>
    <property type="match status" value="1"/>
</dbReference>
<dbReference type="GO" id="GO:0020037">
    <property type="term" value="F:heme binding"/>
    <property type="evidence" value="ECO:0007669"/>
    <property type="project" value="InterPro"/>
</dbReference>
<evidence type="ECO:0000256" key="4">
    <source>
        <dbReference type="ARBA" id="ARBA00023002"/>
    </source>
</evidence>
<evidence type="ECO:0000256" key="2">
    <source>
        <dbReference type="ARBA" id="ARBA00010617"/>
    </source>
</evidence>
<evidence type="ECO:0008006" key="11">
    <source>
        <dbReference type="Google" id="ProtNLM"/>
    </source>
</evidence>
<dbReference type="InterPro" id="IPR001128">
    <property type="entry name" value="Cyt_P450"/>
</dbReference>
<evidence type="ECO:0000313" key="10">
    <source>
        <dbReference type="Proteomes" id="UP001310594"/>
    </source>
</evidence>
<evidence type="ECO:0000256" key="5">
    <source>
        <dbReference type="ARBA" id="ARBA00023004"/>
    </source>
</evidence>
<keyword evidence="7" id="KW-0349">Heme</keyword>
<comment type="cofactor">
    <cofactor evidence="1 7">
        <name>heme</name>
        <dbReference type="ChEBI" id="CHEBI:30413"/>
    </cofactor>
</comment>